<evidence type="ECO:0000256" key="5">
    <source>
        <dbReference type="SAM" id="SignalP"/>
    </source>
</evidence>
<dbReference type="PANTHER" id="PTHR24198">
    <property type="entry name" value="ANKYRIN REPEAT AND PROTEIN KINASE DOMAIN-CONTAINING PROTEIN"/>
    <property type="match status" value="1"/>
</dbReference>
<dbReference type="Pfam" id="PF12796">
    <property type="entry name" value="Ank_2"/>
    <property type="match status" value="2"/>
</dbReference>
<keyword evidence="1" id="KW-0677">Repeat</keyword>
<dbReference type="InterPro" id="IPR036770">
    <property type="entry name" value="Ankyrin_rpt-contain_sf"/>
</dbReference>
<evidence type="ECO:0000256" key="2">
    <source>
        <dbReference type="ARBA" id="ARBA00023043"/>
    </source>
</evidence>
<evidence type="ECO:0000313" key="6">
    <source>
        <dbReference type="EMBL" id="CAD7275540.1"/>
    </source>
</evidence>
<dbReference type="SUPFAM" id="SSF48403">
    <property type="entry name" value="Ankyrin repeat"/>
    <property type="match status" value="1"/>
</dbReference>
<dbReference type="InterPro" id="IPR002110">
    <property type="entry name" value="Ankyrin_rpt"/>
</dbReference>
<organism evidence="6">
    <name type="scientific">Notodromas monacha</name>
    <dbReference type="NCBI Taxonomy" id="399045"/>
    <lineage>
        <taxon>Eukaryota</taxon>
        <taxon>Metazoa</taxon>
        <taxon>Ecdysozoa</taxon>
        <taxon>Arthropoda</taxon>
        <taxon>Crustacea</taxon>
        <taxon>Oligostraca</taxon>
        <taxon>Ostracoda</taxon>
        <taxon>Podocopa</taxon>
        <taxon>Podocopida</taxon>
        <taxon>Cypridocopina</taxon>
        <taxon>Cypridoidea</taxon>
        <taxon>Cyprididae</taxon>
        <taxon>Notodromas</taxon>
    </lineage>
</organism>
<dbReference type="EMBL" id="CAJPEX010000434">
    <property type="protein sequence ID" value="CAG0915692.1"/>
    <property type="molecule type" value="Genomic_DNA"/>
</dbReference>
<sequence>MIVVSRFAAKWLLMLGLVSAVLVVVVGTPVEMEGNDEVDPLVAATRAQDWEEVKRLMSLQPHARSDLAGALDAGLLLASAGANRNDVLFLLLDTHNVDPNLRVPGGDQKTALMAAIQSSNFDGAERLLESGAEPDLLDSANWTALHYAAKNGDAGITRRLATLVDARAVTIDGNTALHYAAQYRNPGAIFALCESANPKPNVNAHNELSQTPLRLGCCDNIGVIGVLLEKCRADPDETDYLNRTPLHYAAKEGAFEAVKQLVLAGANPSIVDDMTQTARIIAKKENHGEMAKYLRNAEKQYMASKTTTLPTTTTTTSLAPFVDYIPEEEVEEDPEEETEDDLEEPEEDQEEAEMSHHVKPDSKPRDHSENRVEPKKNKKKKEEELYNWIQYFAPFLFG</sequence>
<proteinExistence type="predicted"/>
<feature type="repeat" description="ANK" evidence="3">
    <location>
        <begin position="241"/>
        <end position="273"/>
    </location>
</feature>
<dbReference type="Gene3D" id="1.25.40.20">
    <property type="entry name" value="Ankyrin repeat-containing domain"/>
    <property type="match status" value="2"/>
</dbReference>
<dbReference type="PROSITE" id="PS50297">
    <property type="entry name" value="ANK_REP_REGION"/>
    <property type="match status" value="1"/>
</dbReference>
<accession>A0A7R9BHP5</accession>
<feature type="compositionally biased region" description="Basic and acidic residues" evidence="4">
    <location>
        <begin position="353"/>
        <end position="381"/>
    </location>
</feature>
<dbReference type="PROSITE" id="PS50088">
    <property type="entry name" value="ANK_REPEAT"/>
    <property type="match status" value="2"/>
</dbReference>
<name>A0A7R9BHP5_9CRUS</name>
<gene>
    <name evidence="6" type="ORF">NMOB1V02_LOCUS3332</name>
</gene>
<keyword evidence="5" id="KW-0732">Signal</keyword>
<evidence type="ECO:0000256" key="4">
    <source>
        <dbReference type="SAM" id="MobiDB-lite"/>
    </source>
</evidence>
<feature type="compositionally biased region" description="Low complexity" evidence="4">
    <location>
        <begin position="306"/>
        <end position="316"/>
    </location>
</feature>
<evidence type="ECO:0000313" key="7">
    <source>
        <dbReference type="Proteomes" id="UP000678499"/>
    </source>
</evidence>
<evidence type="ECO:0000256" key="3">
    <source>
        <dbReference type="PROSITE-ProRule" id="PRU00023"/>
    </source>
</evidence>
<evidence type="ECO:0000256" key="1">
    <source>
        <dbReference type="ARBA" id="ARBA00022737"/>
    </source>
</evidence>
<dbReference type="OrthoDB" id="6358664at2759"/>
<feature type="chain" id="PRO_5036210013" evidence="5">
    <location>
        <begin position="21"/>
        <end position="398"/>
    </location>
</feature>
<feature type="region of interest" description="Disordered" evidence="4">
    <location>
        <begin position="305"/>
        <end position="381"/>
    </location>
</feature>
<keyword evidence="2 3" id="KW-0040">ANK repeat</keyword>
<dbReference type="PANTHER" id="PTHR24198:SF165">
    <property type="entry name" value="ANKYRIN REPEAT-CONTAINING PROTEIN-RELATED"/>
    <property type="match status" value="1"/>
</dbReference>
<feature type="repeat" description="ANK" evidence="3">
    <location>
        <begin position="107"/>
        <end position="139"/>
    </location>
</feature>
<dbReference type="Proteomes" id="UP000678499">
    <property type="component" value="Unassembled WGS sequence"/>
</dbReference>
<reference evidence="6" key="1">
    <citation type="submission" date="2020-11" db="EMBL/GenBank/DDBJ databases">
        <authorList>
            <person name="Tran Van P."/>
        </authorList>
    </citation>
    <scope>NUCLEOTIDE SEQUENCE</scope>
</reference>
<dbReference type="AlphaFoldDB" id="A0A7R9BHP5"/>
<dbReference type="EMBL" id="OA882471">
    <property type="protein sequence ID" value="CAD7275540.1"/>
    <property type="molecule type" value="Genomic_DNA"/>
</dbReference>
<protein>
    <submittedName>
        <fullName evidence="6">Uncharacterized protein</fullName>
    </submittedName>
</protein>
<feature type="signal peptide" evidence="5">
    <location>
        <begin position="1"/>
        <end position="20"/>
    </location>
</feature>
<feature type="compositionally biased region" description="Acidic residues" evidence="4">
    <location>
        <begin position="325"/>
        <end position="352"/>
    </location>
</feature>
<dbReference type="SMART" id="SM00248">
    <property type="entry name" value="ANK"/>
    <property type="match status" value="4"/>
</dbReference>
<keyword evidence="7" id="KW-1185">Reference proteome</keyword>